<organism evidence="2 3">
    <name type="scientific">Streptosporangium minutum</name>
    <dbReference type="NCBI Taxonomy" id="569862"/>
    <lineage>
        <taxon>Bacteria</taxon>
        <taxon>Bacillati</taxon>
        <taxon>Actinomycetota</taxon>
        <taxon>Actinomycetes</taxon>
        <taxon>Streptosporangiales</taxon>
        <taxon>Streptosporangiaceae</taxon>
        <taxon>Streptosporangium</taxon>
    </lineage>
</organism>
<dbReference type="Proteomes" id="UP000194761">
    <property type="component" value="Unassembled WGS sequence"/>
</dbReference>
<evidence type="ECO:0000313" key="2">
    <source>
        <dbReference type="EMBL" id="OUC96336.1"/>
    </source>
</evidence>
<dbReference type="EMBL" id="NGFP01000060">
    <property type="protein sequence ID" value="OUC96336.1"/>
    <property type="molecule type" value="Genomic_DNA"/>
</dbReference>
<proteinExistence type="predicted"/>
<accession>A0A243RN10</accession>
<evidence type="ECO:0000256" key="1">
    <source>
        <dbReference type="SAM" id="MobiDB-lite"/>
    </source>
</evidence>
<feature type="region of interest" description="Disordered" evidence="1">
    <location>
        <begin position="42"/>
        <end position="79"/>
    </location>
</feature>
<comment type="caution">
    <text evidence="2">The sequence shown here is derived from an EMBL/GenBank/DDBJ whole genome shotgun (WGS) entry which is preliminary data.</text>
</comment>
<sequence length="79" mass="8507">MCPPYAKGTPAIGIEVEQTHVTAPFRYGSSFRYGSLFRYGSRLPDGERTPGGDSRPYGTAAATAGCERRPRLPGEAVGW</sequence>
<dbReference type="AlphaFoldDB" id="A0A243RN10"/>
<name>A0A243RN10_9ACTN</name>
<reference evidence="2 3" key="1">
    <citation type="submission" date="2017-05" db="EMBL/GenBank/DDBJ databases">
        <title>Biotechnological potential of actinobacteria isolated from South African environments.</title>
        <authorList>
            <person name="Le Roes-Hill M."/>
            <person name="Prins A."/>
            <person name="Durrell K.A."/>
        </authorList>
    </citation>
    <scope>NUCLEOTIDE SEQUENCE [LARGE SCALE GENOMIC DNA]</scope>
    <source>
        <strain evidence="2">M26</strain>
    </source>
</reference>
<gene>
    <name evidence="2" type="ORF">CA984_15280</name>
</gene>
<protein>
    <submittedName>
        <fullName evidence="2">Uncharacterized protein</fullName>
    </submittedName>
</protein>
<evidence type="ECO:0000313" key="3">
    <source>
        <dbReference type="Proteomes" id="UP000194761"/>
    </source>
</evidence>
<keyword evidence="3" id="KW-1185">Reference proteome</keyword>